<sequence length="585" mass="61243">MQPGRMLSHGLGLHRRGPQAADTLPSRIDNPTASLPQSIAATDVASADPSATAPIVTAQAVSGFTTITEMRTMALSTDTGETTFTTEVTRTITNSAEYASLTSVEAAASSSTVRTTTSATSAAATTSAAAKQSSSNLSTLIPAIVVPVAVILLASLAAFWFIMRRRHRRELQSQPEFVMTGKGEKLGSRSSSSRSTRSNPGAFEKKSPVVFQNELPSAISPPTTTSEWPSAQTSLVRPLTPQGPDSAGRERALEQQRTLTANSPYRNFRGPGPGLPSHGPRPATAGRPGPPASARDQGGYRNRSNSTPGQRGQPPPRSGPSPAPRTAPSPVLRSGPSPVPPRTSPKNSPQLSSSPFRYRDPSPNMNLSNRAQAPSRLAAPPPGAFNGASSISQYSPIVKDTPNIPKVPAGKRAPPPINTGDLREETKSPGSGSPPGHGLTEENLRIARLANSSRLGYTPAEPTPSPKLPPPATRSQLIPQESPKEHQDRFFGGGASQSAAPKTAASSHYPSKRASVVSDADEYEDIDAKSDVSSLNEFERFDFGMGIGSGRGSPAGNSLTYFAATNSPASERGSAFGTAGTHERW</sequence>
<keyword evidence="2" id="KW-0472">Membrane</keyword>
<keyword evidence="2" id="KW-0812">Transmembrane</keyword>
<dbReference type="AlphaFoldDB" id="A0A0D2CIP5"/>
<dbReference type="Proteomes" id="UP000054266">
    <property type="component" value="Unassembled WGS sequence"/>
</dbReference>
<feature type="compositionally biased region" description="Pro residues" evidence="1">
    <location>
        <begin position="461"/>
        <end position="472"/>
    </location>
</feature>
<feature type="compositionally biased region" description="Pro residues" evidence="1">
    <location>
        <begin position="313"/>
        <end position="327"/>
    </location>
</feature>
<dbReference type="CDD" id="cd12087">
    <property type="entry name" value="TM_EGFR-like"/>
    <property type="match status" value="1"/>
</dbReference>
<organism evidence="3 4">
    <name type="scientific">Phialophora macrospora</name>
    <dbReference type="NCBI Taxonomy" id="1851006"/>
    <lineage>
        <taxon>Eukaryota</taxon>
        <taxon>Fungi</taxon>
        <taxon>Dikarya</taxon>
        <taxon>Ascomycota</taxon>
        <taxon>Pezizomycotina</taxon>
        <taxon>Eurotiomycetes</taxon>
        <taxon>Chaetothyriomycetidae</taxon>
        <taxon>Chaetothyriales</taxon>
        <taxon>Herpotrichiellaceae</taxon>
        <taxon>Phialophora</taxon>
    </lineage>
</organism>
<proteinExistence type="predicted"/>
<protein>
    <submittedName>
        <fullName evidence="3">Uncharacterized protein</fullName>
    </submittedName>
</protein>
<dbReference type="HOGENOM" id="CLU_440742_0_0_1"/>
<feature type="compositionally biased region" description="Polar residues" evidence="1">
    <location>
        <begin position="344"/>
        <end position="355"/>
    </location>
</feature>
<evidence type="ECO:0000313" key="4">
    <source>
        <dbReference type="Proteomes" id="UP000054266"/>
    </source>
</evidence>
<feature type="compositionally biased region" description="Low complexity" evidence="1">
    <location>
        <begin position="280"/>
        <end position="295"/>
    </location>
</feature>
<dbReference type="EMBL" id="KN846960">
    <property type="protein sequence ID" value="KIW65086.1"/>
    <property type="molecule type" value="Genomic_DNA"/>
</dbReference>
<feature type="compositionally biased region" description="Polar residues" evidence="1">
    <location>
        <begin position="363"/>
        <end position="372"/>
    </location>
</feature>
<accession>A0A0D2CIP5</accession>
<keyword evidence="2" id="KW-1133">Transmembrane helix</keyword>
<keyword evidence="4" id="KW-1185">Reference proteome</keyword>
<feature type="region of interest" description="Disordered" evidence="1">
    <location>
        <begin position="174"/>
        <end position="518"/>
    </location>
</feature>
<feature type="region of interest" description="Disordered" evidence="1">
    <location>
        <begin position="1"/>
        <end position="31"/>
    </location>
</feature>
<evidence type="ECO:0000256" key="2">
    <source>
        <dbReference type="SAM" id="Phobius"/>
    </source>
</evidence>
<evidence type="ECO:0000313" key="3">
    <source>
        <dbReference type="EMBL" id="KIW65086.1"/>
    </source>
</evidence>
<feature type="compositionally biased region" description="Polar residues" evidence="1">
    <location>
        <begin position="496"/>
        <end position="509"/>
    </location>
</feature>
<feature type="compositionally biased region" description="Polar residues" evidence="1">
    <location>
        <begin position="255"/>
        <end position="265"/>
    </location>
</feature>
<feature type="compositionally biased region" description="Low complexity" evidence="1">
    <location>
        <begin position="188"/>
        <end position="198"/>
    </location>
</feature>
<gene>
    <name evidence="3" type="ORF">PV04_07370</name>
</gene>
<feature type="transmembrane region" description="Helical" evidence="2">
    <location>
        <begin position="140"/>
        <end position="162"/>
    </location>
</feature>
<dbReference type="STRING" id="5601.A0A0D2CIP5"/>
<feature type="compositionally biased region" description="Polar residues" evidence="1">
    <location>
        <begin position="220"/>
        <end position="235"/>
    </location>
</feature>
<name>A0A0D2CIP5_9EURO</name>
<reference evidence="3 4" key="1">
    <citation type="submission" date="2015-01" db="EMBL/GenBank/DDBJ databases">
        <title>The Genome Sequence of Capronia semiimmersa CBS27337.</title>
        <authorList>
            <consortium name="The Broad Institute Genomics Platform"/>
            <person name="Cuomo C."/>
            <person name="de Hoog S."/>
            <person name="Gorbushina A."/>
            <person name="Stielow B."/>
            <person name="Teixiera M."/>
            <person name="Abouelleil A."/>
            <person name="Chapman S.B."/>
            <person name="Priest M."/>
            <person name="Young S.K."/>
            <person name="Wortman J."/>
            <person name="Nusbaum C."/>
            <person name="Birren B."/>
        </authorList>
    </citation>
    <scope>NUCLEOTIDE SEQUENCE [LARGE SCALE GENOMIC DNA]</scope>
    <source>
        <strain evidence="3 4">CBS 27337</strain>
    </source>
</reference>
<evidence type="ECO:0000256" key="1">
    <source>
        <dbReference type="SAM" id="MobiDB-lite"/>
    </source>
</evidence>